<reference evidence="2 3" key="1">
    <citation type="submission" date="2024-06" db="EMBL/GenBank/DDBJ databases">
        <title>The Natural Products Discovery Center: Release of the First 8490 Sequenced Strains for Exploring Actinobacteria Biosynthetic Diversity.</title>
        <authorList>
            <person name="Kalkreuter E."/>
            <person name="Kautsar S.A."/>
            <person name="Yang D."/>
            <person name="Bader C.D."/>
            <person name="Teijaro C.N."/>
            <person name="Fluegel L."/>
            <person name="Davis C.M."/>
            <person name="Simpson J.R."/>
            <person name="Lauterbach L."/>
            <person name="Steele A.D."/>
            <person name="Gui C."/>
            <person name="Meng S."/>
            <person name="Li G."/>
            <person name="Viehrig K."/>
            <person name="Ye F."/>
            <person name="Su P."/>
            <person name="Kiefer A.F."/>
            <person name="Nichols A."/>
            <person name="Cepeda A.J."/>
            <person name="Yan W."/>
            <person name="Fan B."/>
            <person name="Jiang Y."/>
            <person name="Adhikari A."/>
            <person name="Zheng C.-J."/>
            <person name="Schuster L."/>
            <person name="Cowan T.M."/>
            <person name="Smanski M.J."/>
            <person name="Chevrette M.G."/>
            <person name="De Carvalho L.P.S."/>
            <person name="Shen B."/>
        </authorList>
    </citation>
    <scope>NUCLEOTIDE SEQUENCE [LARGE SCALE GENOMIC DNA]</scope>
    <source>
        <strain evidence="2 3">NPDC046851</strain>
    </source>
</reference>
<feature type="region of interest" description="Disordered" evidence="1">
    <location>
        <begin position="49"/>
        <end position="70"/>
    </location>
</feature>
<evidence type="ECO:0000313" key="3">
    <source>
        <dbReference type="Proteomes" id="UP001551189"/>
    </source>
</evidence>
<organism evidence="2 3">
    <name type="scientific">Streptomyces neyagawaensis</name>
    <dbReference type="NCBI Taxonomy" id="42238"/>
    <lineage>
        <taxon>Bacteria</taxon>
        <taxon>Bacillati</taxon>
        <taxon>Actinomycetota</taxon>
        <taxon>Actinomycetes</taxon>
        <taxon>Kitasatosporales</taxon>
        <taxon>Streptomycetaceae</taxon>
        <taxon>Streptomyces</taxon>
    </lineage>
</organism>
<dbReference type="RefSeq" id="WP_359702098.1">
    <property type="nucleotide sequence ID" value="NZ_JBEYXT010000312.1"/>
</dbReference>
<protein>
    <recommendedName>
        <fullName evidence="4">Transposase</fullName>
    </recommendedName>
</protein>
<name>A0ABV3BAH6_9ACTN</name>
<sequence length="70" mass="7710">MCGPAVALPRPCEADRQTRDYVKDTLSRTLPLELWDRLDTIALSLSVTGHRLQRATGSDRPVTGHRSGHG</sequence>
<evidence type="ECO:0008006" key="4">
    <source>
        <dbReference type="Google" id="ProtNLM"/>
    </source>
</evidence>
<gene>
    <name evidence="2" type="ORF">ABZ931_36525</name>
</gene>
<evidence type="ECO:0000313" key="2">
    <source>
        <dbReference type="EMBL" id="MEU6806453.1"/>
    </source>
</evidence>
<accession>A0ABV3BAH6</accession>
<proteinExistence type="predicted"/>
<keyword evidence="3" id="KW-1185">Reference proteome</keyword>
<dbReference type="EMBL" id="JBEYXT010000312">
    <property type="protein sequence ID" value="MEU6806453.1"/>
    <property type="molecule type" value="Genomic_DNA"/>
</dbReference>
<comment type="caution">
    <text evidence="2">The sequence shown here is derived from an EMBL/GenBank/DDBJ whole genome shotgun (WGS) entry which is preliminary data.</text>
</comment>
<evidence type="ECO:0000256" key="1">
    <source>
        <dbReference type="SAM" id="MobiDB-lite"/>
    </source>
</evidence>
<dbReference type="Proteomes" id="UP001551189">
    <property type="component" value="Unassembled WGS sequence"/>
</dbReference>